<dbReference type="InterPro" id="IPR016197">
    <property type="entry name" value="Chromo-like_dom_sf"/>
</dbReference>
<evidence type="ECO:0000313" key="3">
    <source>
        <dbReference type="Proteomes" id="UP001153555"/>
    </source>
</evidence>
<dbReference type="CDD" id="cd00303">
    <property type="entry name" value="retropepsin_like"/>
    <property type="match status" value="1"/>
</dbReference>
<evidence type="ECO:0000256" key="1">
    <source>
        <dbReference type="SAM" id="MobiDB-lite"/>
    </source>
</evidence>
<dbReference type="Pfam" id="PF08284">
    <property type="entry name" value="RVP_2"/>
    <property type="match status" value="1"/>
</dbReference>
<reference evidence="2" key="1">
    <citation type="submission" date="2019-12" db="EMBL/GenBank/DDBJ databases">
        <authorList>
            <person name="Scholes J."/>
        </authorList>
    </citation>
    <scope>NUCLEOTIDE SEQUENCE</scope>
</reference>
<organism evidence="2 3">
    <name type="scientific">Striga hermonthica</name>
    <name type="common">Purple witchweed</name>
    <name type="synonym">Buchnera hermonthica</name>
    <dbReference type="NCBI Taxonomy" id="68872"/>
    <lineage>
        <taxon>Eukaryota</taxon>
        <taxon>Viridiplantae</taxon>
        <taxon>Streptophyta</taxon>
        <taxon>Embryophyta</taxon>
        <taxon>Tracheophyta</taxon>
        <taxon>Spermatophyta</taxon>
        <taxon>Magnoliopsida</taxon>
        <taxon>eudicotyledons</taxon>
        <taxon>Gunneridae</taxon>
        <taxon>Pentapetalae</taxon>
        <taxon>asterids</taxon>
        <taxon>lamiids</taxon>
        <taxon>Lamiales</taxon>
        <taxon>Orobanchaceae</taxon>
        <taxon>Buchnereae</taxon>
        <taxon>Striga</taxon>
    </lineage>
</organism>
<feature type="non-terminal residue" evidence="2">
    <location>
        <position position="712"/>
    </location>
</feature>
<feature type="compositionally biased region" description="Basic residues" evidence="1">
    <location>
        <begin position="225"/>
        <end position="236"/>
    </location>
</feature>
<proteinExistence type="predicted"/>
<keyword evidence="3" id="KW-1185">Reference proteome</keyword>
<dbReference type="AlphaFoldDB" id="A0A9N7MHC6"/>
<evidence type="ECO:0000313" key="2">
    <source>
        <dbReference type="EMBL" id="CAA0810223.1"/>
    </source>
</evidence>
<protein>
    <recommendedName>
        <fullName evidence="4">Chromo domain-containing protein</fullName>
    </recommendedName>
</protein>
<dbReference type="SUPFAM" id="SSF54160">
    <property type="entry name" value="Chromo domain-like"/>
    <property type="match status" value="1"/>
</dbReference>
<gene>
    <name evidence="2" type="ORF">SHERM_11971</name>
</gene>
<dbReference type="EMBL" id="CACSLK010005503">
    <property type="protein sequence ID" value="CAA0810223.1"/>
    <property type="molecule type" value="Genomic_DNA"/>
</dbReference>
<feature type="non-terminal residue" evidence="2">
    <location>
        <position position="1"/>
    </location>
</feature>
<dbReference type="InterPro" id="IPR032567">
    <property type="entry name" value="RTL1-rel"/>
</dbReference>
<feature type="compositionally biased region" description="Basic residues" evidence="1">
    <location>
        <begin position="191"/>
        <end position="211"/>
    </location>
</feature>
<name>A0A9N7MHC6_STRHE</name>
<comment type="caution">
    <text evidence="2">The sequence shown here is derived from an EMBL/GenBank/DDBJ whole genome shotgun (WGS) entry which is preliminary data.</text>
</comment>
<evidence type="ECO:0008006" key="4">
    <source>
        <dbReference type="Google" id="ProtNLM"/>
    </source>
</evidence>
<dbReference type="PANTHER" id="PTHR15503">
    <property type="entry name" value="LDOC1 RELATED"/>
    <property type="match status" value="1"/>
</dbReference>
<dbReference type="Gene3D" id="2.40.70.10">
    <property type="entry name" value="Acid Proteases"/>
    <property type="match status" value="1"/>
</dbReference>
<accession>A0A9N7MHC6</accession>
<dbReference type="PANTHER" id="PTHR15503:SF22">
    <property type="entry name" value="TRANSPOSON TY3-I GAG POLYPROTEIN"/>
    <property type="match status" value="1"/>
</dbReference>
<feature type="region of interest" description="Disordered" evidence="1">
    <location>
        <begin position="187"/>
        <end position="252"/>
    </location>
</feature>
<dbReference type="OrthoDB" id="1934862at2759"/>
<sequence>RSLGEAQKYCEELPATATDRRIIVRPKRAIEYCKVRKARRYRWEVLVDWEELPTEEATWEDLDEVRDQFPNFILEDKEALEGDGNDAEVARQLKNAASRAYHARKRLAREAAKVRALECGARGASMGGQRADMRKMGTGGYARAAAHDARGTDAQGECTRGARSIPARAGMPAITARAHWRAIRAQTRAKSMPHGHMRAGRTRAGGRRRTLGARDGARVRCGRPMPHRSRRSRGGGHMRAEQGARCRERKGLGNARSARARAACDRAAEGFFAHDLEFKTLDWISKKKNMNRVMRFIPLDEMDLQDLEYLEGLERELTPWEQEYLEELYKQRDLEEKLERKLKIMEGFVDEEPILALDLPSYDEDKVAECEVNQVEYEEPSFADVFMDEEVAHIEILVVVEEGHDKTHKEGSADEEVFEVENEVLVEIFEVEERVPEVWIEIKRRREKGLCFKCEEKFMPEHRCRQAFVIEVANSDEEEAEVVEDLDPVNDIEAFDEEAEISMHAMARIRGPRTMRLPSWVKDRRVIVLVDNGSSHNFINADLSQKLNLPTTKIEPFDVRVANDERLQFTESFCKVPIKFQGVVVEADLYALPLVGPNVVLVVQWLEGLGRVTTDYCTGVMDFRSGGKRVTLKAGGEKVTKENTGAHMVENEQQQGDVRELLEEFEGVLGEPKGLPPYREFDHRIPLVNEQHAVHVHPYRYAHFQKTEIERQ</sequence>
<feature type="compositionally biased region" description="Basic and acidic residues" evidence="1">
    <location>
        <begin position="238"/>
        <end position="251"/>
    </location>
</feature>
<dbReference type="Proteomes" id="UP001153555">
    <property type="component" value="Unassembled WGS sequence"/>
</dbReference>
<dbReference type="InterPro" id="IPR021109">
    <property type="entry name" value="Peptidase_aspartic_dom_sf"/>
</dbReference>